<dbReference type="InterPro" id="IPR005174">
    <property type="entry name" value="KIB1-4_b-propeller"/>
</dbReference>
<proteinExistence type="predicted"/>
<dbReference type="Pfam" id="PF03478">
    <property type="entry name" value="Beta-prop_KIB1-4"/>
    <property type="match status" value="3"/>
</dbReference>
<feature type="domain" description="KIB1-4 beta-propeller" evidence="2">
    <location>
        <begin position="398"/>
        <end position="534"/>
    </location>
</feature>
<evidence type="ECO:0000313" key="4">
    <source>
        <dbReference type="Proteomes" id="UP000325081"/>
    </source>
</evidence>
<gene>
    <name evidence="3" type="ORF">STAS_14084</name>
</gene>
<dbReference type="InterPro" id="IPR036047">
    <property type="entry name" value="F-box-like_dom_sf"/>
</dbReference>
<dbReference type="PANTHER" id="PTHR40891">
    <property type="entry name" value="DUF295 DOMAIN-CONTAINING PROTEIN"/>
    <property type="match status" value="1"/>
</dbReference>
<protein>
    <submittedName>
        <fullName evidence="3">F-box family protein</fullName>
    </submittedName>
</protein>
<organism evidence="3 4">
    <name type="scientific">Striga asiatica</name>
    <name type="common">Asiatic witchweed</name>
    <name type="synonym">Buchnera asiatica</name>
    <dbReference type="NCBI Taxonomy" id="4170"/>
    <lineage>
        <taxon>Eukaryota</taxon>
        <taxon>Viridiplantae</taxon>
        <taxon>Streptophyta</taxon>
        <taxon>Embryophyta</taxon>
        <taxon>Tracheophyta</taxon>
        <taxon>Spermatophyta</taxon>
        <taxon>Magnoliopsida</taxon>
        <taxon>eudicotyledons</taxon>
        <taxon>Gunneridae</taxon>
        <taxon>Pentapetalae</taxon>
        <taxon>asterids</taxon>
        <taxon>lamiids</taxon>
        <taxon>Lamiales</taxon>
        <taxon>Orobanchaceae</taxon>
        <taxon>Buchnereae</taxon>
        <taxon>Striga</taxon>
    </lineage>
</organism>
<dbReference type="SUPFAM" id="SSF81383">
    <property type="entry name" value="F-box domain"/>
    <property type="match status" value="1"/>
</dbReference>
<evidence type="ECO:0000259" key="1">
    <source>
        <dbReference type="Pfam" id="PF00646"/>
    </source>
</evidence>
<dbReference type="Proteomes" id="UP000325081">
    <property type="component" value="Unassembled WGS sequence"/>
</dbReference>
<name>A0A5A7PXT9_STRAF</name>
<feature type="domain" description="KIB1-4 beta-propeller" evidence="2">
    <location>
        <begin position="694"/>
        <end position="951"/>
    </location>
</feature>
<accession>A0A5A7PXT9</accession>
<comment type="caution">
    <text evidence="3">The sequence shown here is derived from an EMBL/GenBank/DDBJ whole genome shotgun (WGS) entry which is preliminary data.</text>
</comment>
<reference evidence="4" key="1">
    <citation type="journal article" date="2019" name="Curr. Biol.">
        <title>Genome Sequence of Striga asiatica Provides Insight into the Evolution of Plant Parasitism.</title>
        <authorList>
            <person name="Yoshida S."/>
            <person name="Kim S."/>
            <person name="Wafula E.K."/>
            <person name="Tanskanen J."/>
            <person name="Kim Y.M."/>
            <person name="Honaas L."/>
            <person name="Yang Z."/>
            <person name="Spallek T."/>
            <person name="Conn C.E."/>
            <person name="Ichihashi Y."/>
            <person name="Cheong K."/>
            <person name="Cui S."/>
            <person name="Der J.P."/>
            <person name="Gundlach H."/>
            <person name="Jiao Y."/>
            <person name="Hori C."/>
            <person name="Ishida J.K."/>
            <person name="Kasahara H."/>
            <person name="Kiba T."/>
            <person name="Kim M.S."/>
            <person name="Koo N."/>
            <person name="Laohavisit A."/>
            <person name="Lee Y.H."/>
            <person name="Lumba S."/>
            <person name="McCourt P."/>
            <person name="Mortimer J.C."/>
            <person name="Mutuku J.M."/>
            <person name="Nomura T."/>
            <person name="Sasaki-Sekimoto Y."/>
            <person name="Seto Y."/>
            <person name="Wang Y."/>
            <person name="Wakatake T."/>
            <person name="Sakakibara H."/>
            <person name="Demura T."/>
            <person name="Yamaguchi S."/>
            <person name="Yoneyama K."/>
            <person name="Manabe R.I."/>
            <person name="Nelson D.C."/>
            <person name="Schulman A.H."/>
            <person name="Timko M.P."/>
            <person name="dePamphilis C.W."/>
            <person name="Choi D."/>
            <person name="Shirasu K."/>
        </authorList>
    </citation>
    <scope>NUCLEOTIDE SEQUENCE [LARGE SCALE GENOMIC DNA]</scope>
    <source>
        <strain evidence="4">cv. UVA1</strain>
    </source>
</reference>
<dbReference type="AlphaFoldDB" id="A0A5A7PXT9"/>
<dbReference type="InterPro" id="IPR001810">
    <property type="entry name" value="F-box_dom"/>
</dbReference>
<sequence length="982" mass="110479">MEKTKRNTQLPLLMTSHTKAHDTQSFYSLSGNWSCTASISNFSGRRVLGSNHGWLTMADPLTDDCHLWNPELAKKIPLPLLHESFLYDRCVLSKPPTEPGCVAAFIHSCGFNLSACAIGSHNFAELSLIDLPKHYLIMAIGAALHGQIYGVIYSRLGYELVTVHLVDGEGLELMRLMSDDGCLWLLPRPQPGWAVGVRPSYLIELPGGTGKLFFLVVKMFLSENHENGVVFRVFRVDVERRECVGLDRIDWMTIFVSSCGNGFCRWSGSGGGSKPNCIYYANDEGRFVYVYDLGDRSTTPLLLCPEAKRCGSANYWIDLPDKYRYINASMANWADLLPELLDLILANLFARDRHSFSLVCRPWNRVAATSPHRYSPCLIDYHPGTRTWRFHHPHGGSFFHETFPELPKDAEIRCSRHGWLLVSRRDSTLFFFDPSNRRSVELPFRTPPNFTSVSFFHPPTSEECTVLGIGTISYENVVEIHVLRRGKKGWSRVEQKTASSFLLSRGAPILHRGLVFFLDMKGNVARFDMSKRRLDVSYKCFRWGRVRKGYIREHYLFKVKGLDELFGAFAFGDERKDFRDKVLYLSAFSSFGATACTEATANTIRLPKFYGGNAFFYSLRDGMFHSDDGRYSCEDALCLTRLDFATWVMPAPIIPTNDLITTTTSSAHDLAHSSPRQTFFLQPLRQLVPHGLHPQFLRQRVLGSNHGWLAMADPLTDECLLWNPQLAKKIPLPPLHNSSAYNRCVLSKPPTEPGCLAAFICPYGFKLSVCVVGAHEFAKRFLIESKSTSSMVAIGALHGQIYGVLFKFSKLDGYQLVTVDLVEGPTIMIVPLKSADGLGLWIPPLSEPRWTGLGPGYLIESPAGTGELLLVMKVYLFGYHADKEDDGMVFRVFRVDVERRECVELDRIDGMTVFIGSCGNGFCCWSAFGGGSKPNCIYYANKKGRLVYVYDFGDRSTTSLLLCPDAKRRGSTNYWIDLPDST</sequence>
<dbReference type="PANTHER" id="PTHR40891:SF1">
    <property type="entry name" value="DUF295 DOMAIN-CONTAINING PROTEIN"/>
    <property type="match status" value="1"/>
</dbReference>
<dbReference type="Pfam" id="PF00646">
    <property type="entry name" value="F-box"/>
    <property type="match status" value="1"/>
</dbReference>
<dbReference type="EMBL" id="BKCP01005405">
    <property type="protein sequence ID" value="GER37670.1"/>
    <property type="molecule type" value="Genomic_DNA"/>
</dbReference>
<dbReference type="OrthoDB" id="1925727at2759"/>
<feature type="domain" description="KIB1-4 beta-propeller" evidence="2">
    <location>
        <begin position="26"/>
        <end position="292"/>
    </location>
</feature>
<keyword evidence="4" id="KW-1185">Reference proteome</keyword>
<feature type="domain" description="F-box" evidence="1">
    <location>
        <begin position="335"/>
        <end position="368"/>
    </location>
</feature>
<dbReference type="Gene3D" id="1.20.1280.50">
    <property type="match status" value="1"/>
</dbReference>
<evidence type="ECO:0000313" key="3">
    <source>
        <dbReference type="EMBL" id="GER37670.1"/>
    </source>
</evidence>
<evidence type="ECO:0000259" key="2">
    <source>
        <dbReference type="Pfam" id="PF03478"/>
    </source>
</evidence>